<reference evidence="2" key="1">
    <citation type="journal article" date="2021" name="Proc. Natl. Acad. Sci. U.S.A.">
        <title>Three genomes in the algal genus Volvox reveal the fate of a haploid sex-determining region after a transition to homothallism.</title>
        <authorList>
            <person name="Yamamoto K."/>
            <person name="Hamaji T."/>
            <person name="Kawai-Toyooka H."/>
            <person name="Matsuzaki R."/>
            <person name="Takahashi F."/>
            <person name="Nishimura Y."/>
            <person name="Kawachi M."/>
            <person name="Noguchi H."/>
            <person name="Minakuchi Y."/>
            <person name="Umen J.G."/>
            <person name="Toyoda A."/>
            <person name="Nozaki H."/>
        </authorList>
    </citation>
    <scope>NUCLEOTIDE SEQUENCE</scope>
    <source>
        <strain evidence="2">NIES-3786</strain>
    </source>
</reference>
<comment type="caution">
    <text evidence="2">The sequence shown here is derived from an EMBL/GenBank/DDBJ whole genome shotgun (WGS) entry which is preliminary data.</text>
</comment>
<sequence>AQPSWDLSTRRQASGPDQATNTVQTGCAAQQTCGVTRRIDFAHDQPRPNPTCVTEQQHQQQPQHRSTLNINTIVHLWPLPSLPKLGQHGPYMAATHSEAQRSIVTMPVPLAIGIRRKDGRKDRTPPQLPQCRFTSPFLLAVITCCPKTIRLWAPTF</sequence>
<feature type="non-terminal residue" evidence="2">
    <location>
        <position position="1"/>
    </location>
</feature>
<evidence type="ECO:0000313" key="2">
    <source>
        <dbReference type="EMBL" id="GIL85507.1"/>
    </source>
</evidence>
<dbReference type="AlphaFoldDB" id="A0A8J4CLG1"/>
<dbReference type="Proteomes" id="UP000747110">
    <property type="component" value="Unassembled WGS sequence"/>
</dbReference>
<evidence type="ECO:0000256" key="1">
    <source>
        <dbReference type="SAM" id="MobiDB-lite"/>
    </source>
</evidence>
<protein>
    <submittedName>
        <fullName evidence="2">Uncharacterized protein</fullName>
    </submittedName>
</protein>
<gene>
    <name evidence="2" type="ORF">Vretifemale_14019</name>
</gene>
<proteinExistence type="predicted"/>
<name>A0A8J4CLG1_9CHLO</name>
<keyword evidence="3" id="KW-1185">Reference proteome</keyword>
<accession>A0A8J4CLG1</accession>
<organism evidence="2 3">
    <name type="scientific">Volvox reticuliferus</name>
    <dbReference type="NCBI Taxonomy" id="1737510"/>
    <lineage>
        <taxon>Eukaryota</taxon>
        <taxon>Viridiplantae</taxon>
        <taxon>Chlorophyta</taxon>
        <taxon>core chlorophytes</taxon>
        <taxon>Chlorophyceae</taxon>
        <taxon>CS clade</taxon>
        <taxon>Chlamydomonadales</taxon>
        <taxon>Volvocaceae</taxon>
        <taxon>Volvox</taxon>
    </lineage>
</organism>
<dbReference type="EMBL" id="BNCP01000033">
    <property type="protein sequence ID" value="GIL85507.1"/>
    <property type="molecule type" value="Genomic_DNA"/>
</dbReference>
<feature type="region of interest" description="Disordered" evidence="1">
    <location>
        <begin position="1"/>
        <end position="24"/>
    </location>
</feature>
<evidence type="ECO:0000313" key="3">
    <source>
        <dbReference type="Proteomes" id="UP000747110"/>
    </source>
</evidence>